<dbReference type="Proteomes" id="UP000566813">
    <property type="component" value="Unassembled WGS sequence"/>
</dbReference>
<comment type="caution">
    <text evidence="3">The sequence shown here is derived from an EMBL/GenBank/DDBJ whole genome shotgun (WGS) entry which is preliminary data.</text>
</comment>
<gene>
    <name evidence="3" type="ORF">H7F51_09840</name>
</gene>
<dbReference type="SMART" id="SM00564">
    <property type="entry name" value="PQQ"/>
    <property type="match status" value="6"/>
</dbReference>
<reference evidence="3 4" key="1">
    <citation type="submission" date="2020-08" db="EMBL/GenBank/DDBJ databases">
        <title>The genome sequence of type strain Novosphingobium flavum NBRC 111647.</title>
        <authorList>
            <person name="Liu Y."/>
        </authorList>
    </citation>
    <scope>NUCLEOTIDE SEQUENCE [LARGE SCALE GENOMIC DNA]</scope>
    <source>
        <strain evidence="3 4">NBRC 111647</strain>
    </source>
</reference>
<evidence type="ECO:0000256" key="1">
    <source>
        <dbReference type="SAM" id="SignalP"/>
    </source>
</evidence>
<dbReference type="Pfam" id="PF13360">
    <property type="entry name" value="PQQ_2"/>
    <property type="match status" value="1"/>
</dbReference>
<dbReference type="InterPro" id="IPR018391">
    <property type="entry name" value="PQQ_b-propeller_rpt"/>
</dbReference>
<keyword evidence="1" id="KW-0732">Signal</keyword>
<name>A0A7X1FRV4_9SPHN</name>
<dbReference type="InterPro" id="IPR002372">
    <property type="entry name" value="PQQ_rpt_dom"/>
</dbReference>
<protein>
    <submittedName>
        <fullName evidence="3">PQQ-binding-like beta-propeller repeat protein</fullName>
    </submittedName>
</protein>
<dbReference type="Gene3D" id="2.130.10.10">
    <property type="entry name" value="YVTN repeat-like/Quinoprotein amine dehydrogenase"/>
    <property type="match status" value="1"/>
</dbReference>
<dbReference type="AlphaFoldDB" id="A0A7X1FRV4"/>
<dbReference type="PANTHER" id="PTHR34512:SF30">
    <property type="entry name" value="OUTER MEMBRANE PROTEIN ASSEMBLY FACTOR BAMB"/>
    <property type="match status" value="1"/>
</dbReference>
<dbReference type="SUPFAM" id="SSF50998">
    <property type="entry name" value="Quinoprotein alcohol dehydrogenase-like"/>
    <property type="match status" value="1"/>
</dbReference>
<dbReference type="PANTHER" id="PTHR34512">
    <property type="entry name" value="CELL SURFACE PROTEIN"/>
    <property type="match status" value="1"/>
</dbReference>
<dbReference type="InterPro" id="IPR011047">
    <property type="entry name" value="Quinoprotein_ADH-like_sf"/>
</dbReference>
<sequence>MTNGSSIRALAVPAALSLALALGACGGKKGPVTPTFGNRVPILSRVEAGTKVDPTLAEVSVVLPAAELNADWPQAGNTPGKAYGNLALGENPGRIWTASIAGSSGRERLAAAPVVGGGKLFVFDTEGLVHALDAQTGREVWRVSFAIKGDGATSVFGGGASFDNGKVYVTTGVGEVAALDAATGKQLWKAKPAGPLRGSPTIAFDAVYAMTQDNQLVALNAADGAVLWTVSASTGLSGVFGVAAPAVGAGTVVAGFSTGELVAYRYENGRTLWSDALARTSLSTTVGVLTDIDADPIIDRGRVFALGQGGRMAAYELTTGQRVWELNLAGISTPAIAGDWIFTLTDDAKLLCIARATGKARWVTQLPHFENEKKKSGQIYWTGPVLAGSRLWLGNSRGEVYSANVADGKASLFQKVGKRISLAPIVADRTIYVLDDGGQISAFR</sequence>
<evidence type="ECO:0000259" key="2">
    <source>
        <dbReference type="Pfam" id="PF13360"/>
    </source>
</evidence>
<organism evidence="3 4">
    <name type="scientific">Novosphingobium flavum</name>
    <dbReference type="NCBI Taxonomy" id="1778672"/>
    <lineage>
        <taxon>Bacteria</taxon>
        <taxon>Pseudomonadati</taxon>
        <taxon>Pseudomonadota</taxon>
        <taxon>Alphaproteobacteria</taxon>
        <taxon>Sphingomonadales</taxon>
        <taxon>Sphingomonadaceae</taxon>
        <taxon>Novosphingobium</taxon>
    </lineage>
</organism>
<dbReference type="RefSeq" id="WP_185664069.1">
    <property type="nucleotide sequence ID" value="NZ_JACLAW010000006.1"/>
</dbReference>
<feature type="chain" id="PRO_5031299371" evidence="1">
    <location>
        <begin position="25"/>
        <end position="444"/>
    </location>
</feature>
<dbReference type="EMBL" id="JACLAW010000006">
    <property type="protein sequence ID" value="MBC2665825.1"/>
    <property type="molecule type" value="Genomic_DNA"/>
</dbReference>
<dbReference type="InterPro" id="IPR015943">
    <property type="entry name" value="WD40/YVTN_repeat-like_dom_sf"/>
</dbReference>
<feature type="domain" description="Pyrrolo-quinoline quinone repeat" evidence="2">
    <location>
        <begin position="126"/>
        <end position="363"/>
    </location>
</feature>
<evidence type="ECO:0000313" key="4">
    <source>
        <dbReference type="Proteomes" id="UP000566813"/>
    </source>
</evidence>
<feature type="signal peptide" evidence="1">
    <location>
        <begin position="1"/>
        <end position="24"/>
    </location>
</feature>
<proteinExistence type="predicted"/>
<keyword evidence="4" id="KW-1185">Reference proteome</keyword>
<evidence type="ECO:0000313" key="3">
    <source>
        <dbReference type="EMBL" id="MBC2665825.1"/>
    </source>
</evidence>
<accession>A0A7X1FRV4</accession>